<dbReference type="InterPro" id="IPR050202">
    <property type="entry name" value="Cyt/Deoxycyt_deaminase"/>
</dbReference>
<dbReference type="InterPro" id="IPR016193">
    <property type="entry name" value="Cytidine_deaminase-like"/>
</dbReference>
<reference evidence="3" key="1">
    <citation type="submission" date="2016-03" db="EMBL/GenBank/DDBJ databases">
        <title>Updated assembly of Pseudogymnoascus destructans, the fungus causing white-nose syndrome of bats.</title>
        <authorList>
            <person name="Palmer J.M."/>
            <person name="Drees K.P."/>
            <person name="Foster J.T."/>
            <person name="Lindner D.L."/>
        </authorList>
    </citation>
    <scope>NUCLEOTIDE SEQUENCE [LARGE SCALE GENOMIC DNA]</scope>
    <source>
        <strain evidence="3">20631-21</strain>
    </source>
</reference>
<dbReference type="VEuPathDB" id="FungiDB:GMDG_02205"/>
<dbReference type="VEuPathDB" id="FungiDB:GMDG_02204"/>
<dbReference type="GO" id="GO:0072527">
    <property type="term" value="P:pyrimidine-containing compound metabolic process"/>
    <property type="evidence" value="ECO:0007669"/>
    <property type="project" value="UniProtKB-ARBA"/>
</dbReference>
<dbReference type="EMBL" id="KV441394">
    <property type="protein sequence ID" value="OAF59395.1"/>
    <property type="molecule type" value="Genomic_DNA"/>
</dbReference>
<organism evidence="3">
    <name type="scientific">Pseudogymnoascus destructans</name>
    <dbReference type="NCBI Taxonomy" id="655981"/>
    <lineage>
        <taxon>Eukaryota</taxon>
        <taxon>Fungi</taxon>
        <taxon>Dikarya</taxon>
        <taxon>Ascomycota</taxon>
        <taxon>Pezizomycotina</taxon>
        <taxon>Leotiomycetes</taxon>
        <taxon>Thelebolales</taxon>
        <taxon>Thelebolaceae</taxon>
        <taxon>Pseudogymnoascus</taxon>
    </lineage>
</organism>
<accession>A0A177AB96</accession>
<dbReference type="PANTHER" id="PTHR11644">
    <property type="entry name" value="CYTIDINE DEAMINASE"/>
    <property type="match status" value="1"/>
</dbReference>
<evidence type="ECO:0000256" key="1">
    <source>
        <dbReference type="ARBA" id="ARBA00006576"/>
    </source>
</evidence>
<evidence type="ECO:0000313" key="3">
    <source>
        <dbReference type="EMBL" id="OAF59395.1"/>
    </source>
</evidence>
<dbReference type="CDD" id="cd01283">
    <property type="entry name" value="cytidine_deaminase"/>
    <property type="match status" value="1"/>
</dbReference>
<dbReference type="PROSITE" id="PS51747">
    <property type="entry name" value="CYT_DCMP_DEAMINASES_2"/>
    <property type="match status" value="1"/>
</dbReference>
<dbReference type="Proteomes" id="UP000077154">
    <property type="component" value="Unassembled WGS sequence"/>
</dbReference>
<protein>
    <recommendedName>
        <fullName evidence="2">CMP/dCMP-type deaminase domain-containing protein</fullName>
    </recommendedName>
</protein>
<sequence>MSTTAIPLHPPTALPASAASHSLAPSALSSLSFLASSARSAAYAPYSRFRVGAAVLLSDGTEVSGANIENASYPVGTCAERVALGSAIMGLLDHGQNKRAKVEVGEVEREERAGVAEFRGGWKKGTFRALAVTSDAVGVISPCGMCRQFIKEFCEPLMPVYMFDKEGNFHVLTVEQLLPLSFTMDSMPDLVATAEARGKAS</sequence>
<dbReference type="GO" id="GO:0008270">
    <property type="term" value="F:zinc ion binding"/>
    <property type="evidence" value="ECO:0007669"/>
    <property type="project" value="TreeGrafter"/>
</dbReference>
<dbReference type="Gene3D" id="3.40.140.10">
    <property type="entry name" value="Cytidine Deaminase, domain 2"/>
    <property type="match status" value="1"/>
</dbReference>
<comment type="similarity">
    <text evidence="1">Belongs to the cytidine and deoxycytidylate deaminase family.</text>
</comment>
<dbReference type="GO" id="GO:0005829">
    <property type="term" value="C:cytosol"/>
    <property type="evidence" value="ECO:0007669"/>
    <property type="project" value="TreeGrafter"/>
</dbReference>
<evidence type="ECO:0000259" key="2">
    <source>
        <dbReference type="PROSITE" id="PS51747"/>
    </source>
</evidence>
<dbReference type="SUPFAM" id="SSF53927">
    <property type="entry name" value="Cytidine deaminase-like"/>
    <property type="match status" value="1"/>
</dbReference>
<dbReference type="PANTHER" id="PTHR11644:SF2">
    <property type="entry name" value="CYTIDINE DEAMINASE"/>
    <property type="match status" value="1"/>
</dbReference>
<proteinExistence type="inferred from homology"/>
<dbReference type="GeneID" id="36287305"/>
<dbReference type="OrthoDB" id="414540at2759"/>
<gene>
    <name evidence="3" type="ORF">VC83_04232</name>
</gene>
<dbReference type="AlphaFoldDB" id="A0A177AB96"/>
<dbReference type="InterPro" id="IPR002125">
    <property type="entry name" value="CMP_dCMP_dom"/>
</dbReference>
<dbReference type="Pfam" id="PF00383">
    <property type="entry name" value="dCMP_cyt_deam_1"/>
    <property type="match status" value="1"/>
</dbReference>
<feature type="domain" description="CMP/dCMP-type deaminase" evidence="2">
    <location>
        <begin position="26"/>
        <end position="185"/>
    </location>
</feature>
<dbReference type="eggNOG" id="KOG0833">
    <property type="taxonomic scope" value="Eukaryota"/>
</dbReference>
<dbReference type="GO" id="GO:0055086">
    <property type="term" value="P:nucleobase-containing small molecule metabolic process"/>
    <property type="evidence" value="ECO:0007669"/>
    <property type="project" value="UniProtKB-ARBA"/>
</dbReference>
<name>A0A177AB96_9PEZI</name>
<dbReference type="GO" id="GO:0004126">
    <property type="term" value="F:cytidine deaminase activity"/>
    <property type="evidence" value="ECO:0007669"/>
    <property type="project" value="TreeGrafter"/>
</dbReference>
<dbReference type="RefSeq" id="XP_024324678.1">
    <property type="nucleotide sequence ID" value="XM_024467867.1"/>
</dbReference>